<feature type="chain" id="PRO_5015609493" description="Outer membrane lipoprotein-sorting protein" evidence="1">
    <location>
        <begin position="30"/>
        <end position="300"/>
    </location>
</feature>
<dbReference type="RefSeq" id="WP_105333871.1">
    <property type="nucleotide sequence ID" value="NZ_PUHZ01000004.1"/>
</dbReference>
<keyword evidence="1" id="KW-0732">Signal</keyword>
<evidence type="ECO:0008006" key="4">
    <source>
        <dbReference type="Google" id="ProtNLM"/>
    </source>
</evidence>
<evidence type="ECO:0000256" key="1">
    <source>
        <dbReference type="SAM" id="SignalP"/>
    </source>
</evidence>
<sequence length="300" mass="33570">MNAIASNGKVLLVAPLLSLLISGATLLSAAEVTKEDIQTAWNARTEQLSKFRIEWLHEQHISQGAFSASPFGLNPKAIHPAADIVLESAKSLTYDHRKMRRESSGDIFSEVADGGHDLVRYDRTASWDGKRLRSLYFSGGGNPYASIKIRGSDRFVSADENLPLKTLSAELPFLLPLRSYRITGTTEEEGKTYLVLTKRTPPGFVPEEVWLQATPPYLPVKFLVRSPARIAYETTVEYATDDQGRNYPNFWTVRCFDEVGNLRIQNISKVTSIDFDPATTDEDFHLDFPDGIEVRDDTAR</sequence>
<evidence type="ECO:0000313" key="2">
    <source>
        <dbReference type="EMBL" id="PQO47610.1"/>
    </source>
</evidence>
<name>A0A2S8GT73_9BACT</name>
<dbReference type="Proteomes" id="UP000237819">
    <property type="component" value="Unassembled WGS sequence"/>
</dbReference>
<protein>
    <recommendedName>
        <fullName evidence="4">Outer membrane lipoprotein-sorting protein</fullName>
    </recommendedName>
</protein>
<evidence type="ECO:0000313" key="3">
    <source>
        <dbReference type="Proteomes" id="UP000237819"/>
    </source>
</evidence>
<dbReference type="EMBL" id="PUHZ01000004">
    <property type="protein sequence ID" value="PQO47610.1"/>
    <property type="molecule type" value="Genomic_DNA"/>
</dbReference>
<proteinExistence type="predicted"/>
<gene>
    <name evidence="2" type="ORF">C5Y93_02830</name>
</gene>
<dbReference type="AlphaFoldDB" id="A0A2S8GT73"/>
<reference evidence="2 3" key="1">
    <citation type="submission" date="2018-02" db="EMBL/GenBank/DDBJ databases">
        <title>Comparative genomes isolates from brazilian mangrove.</title>
        <authorList>
            <person name="Araujo J.E."/>
            <person name="Taketani R.G."/>
            <person name="Silva M.C.P."/>
            <person name="Loureco M.V."/>
            <person name="Andreote F.D."/>
        </authorList>
    </citation>
    <scope>NUCLEOTIDE SEQUENCE [LARGE SCALE GENOMIC DNA]</scope>
    <source>
        <strain evidence="2 3">Nap-Phe MGV</strain>
    </source>
</reference>
<comment type="caution">
    <text evidence="2">The sequence shown here is derived from an EMBL/GenBank/DDBJ whole genome shotgun (WGS) entry which is preliminary data.</text>
</comment>
<organism evidence="2 3">
    <name type="scientific">Blastopirellula marina</name>
    <dbReference type="NCBI Taxonomy" id="124"/>
    <lineage>
        <taxon>Bacteria</taxon>
        <taxon>Pseudomonadati</taxon>
        <taxon>Planctomycetota</taxon>
        <taxon>Planctomycetia</taxon>
        <taxon>Pirellulales</taxon>
        <taxon>Pirellulaceae</taxon>
        <taxon>Blastopirellula</taxon>
    </lineage>
</organism>
<feature type="signal peptide" evidence="1">
    <location>
        <begin position="1"/>
        <end position="29"/>
    </location>
</feature>
<accession>A0A2S8GT73</accession>